<feature type="compositionally biased region" description="Basic and acidic residues" evidence="1">
    <location>
        <begin position="1"/>
        <end position="11"/>
    </location>
</feature>
<evidence type="ECO:0000313" key="3">
    <source>
        <dbReference type="Proteomes" id="UP001472677"/>
    </source>
</evidence>
<feature type="region of interest" description="Disordered" evidence="1">
    <location>
        <begin position="1"/>
        <end position="102"/>
    </location>
</feature>
<name>A0ABR2CKD6_9ROSI</name>
<dbReference type="Proteomes" id="UP001472677">
    <property type="component" value="Unassembled WGS sequence"/>
</dbReference>
<reference evidence="2 3" key="1">
    <citation type="journal article" date="2024" name="G3 (Bethesda)">
        <title>Genome assembly of Hibiscus sabdariffa L. provides insights into metabolisms of medicinal natural products.</title>
        <authorList>
            <person name="Kim T."/>
        </authorList>
    </citation>
    <scope>NUCLEOTIDE SEQUENCE [LARGE SCALE GENOMIC DNA]</scope>
    <source>
        <strain evidence="2">TK-2024</strain>
        <tissue evidence="2">Old leaves</tissue>
    </source>
</reference>
<gene>
    <name evidence="2" type="ORF">V6N12_004071</name>
</gene>
<evidence type="ECO:0000256" key="1">
    <source>
        <dbReference type="SAM" id="MobiDB-lite"/>
    </source>
</evidence>
<organism evidence="2 3">
    <name type="scientific">Hibiscus sabdariffa</name>
    <name type="common">roselle</name>
    <dbReference type="NCBI Taxonomy" id="183260"/>
    <lineage>
        <taxon>Eukaryota</taxon>
        <taxon>Viridiplantae</taxon>
        <taxon>Streptophyta</taxon>
        <taxon>Embryophyta</taxon>
        <taxon>Tracheophyta</taxon>
        <taxon>Spermatophyta</taxon>
        <taxon>Magnoliopsida</taxon>
        <taxon>eudicotyledons</taxon>
        <taxon>Gunneridae</taxon>
        <taxon>Pentapetalae</taxon>
        <taxon>rosids</taxon>
        <taxon>malvids</taxon>
        <taxon>Malvales</taxon>
        <taxon>Malvaceae</taxon>
        <taxon>Malvoideae</taxon>
        <taxon>Hibiscus</taxon>
    </lineage>
</organism>
<evidence type="ECO:0000313" key="2">
    <source>
        <dbReference type="EMBL" id="KAK8520109.1"/>
    </source>
</evidence>
<dbReference type="EMBL" id="JBBPBM010000049">
    <property type="protein sequence ID" value="KAK8520109.1"/>
    <property type="molecule type" value="Genomic_DNA"/>
</dbReference>
<feature type="compositionally biased region" description="Basic and acidic residues" evidence="1">
    <location>
        <begin position="18"/>
        <end position="33"/>
    </location>
</feature>
<protein>
    <submittedName>
        <fullName evidence="2">Uncharacterized protein</fullName>
    </submittedName>
</protein>
<sequence>MLSMEKQEPEWNKNWGNLKEEEGKHDSVSRTESNETSPKVEFPKVGWHTESGQSTRKHGTPSILKDLVTRDKDPILKERQSNGYSLNGHQMQLQPLIENTKL</sequence>
<comment type="caution">
    <text evidence="2">The sequence shown here is derived from an EMBL/GenBank/DDBJ whole genome shotgun (WGS) entry which is preliminary data.</text>
</comment>
<feature type="compositionally biased region" description="Polar residues" evidence="1">
    <location>
        <begin position="81"/>
        <end position="93"/>
    </location>
</feature>
<keyword evidence="3" id="KW-1185">Reference proteome</keyword>
<accession>A0ABR2CKD6</accession>
<feature type="compositionally biased region" description="Basic and acidic residues" evidence="1">
    <location>
        <begin position="67"/>
        <end position="80"/>
    </location>
</feature>
<proteinExistence type="predicted"/>